<dbReference type="AlphaFoldDB" id="A0ABD3WV52"/>
<comment type="caution">
    <text evidence="2">The sequence shown here is derived from an EMBL/GenBank/DDBJ whole genome shotgun (WGS) entry which is preliminary data.</text>
</comment>
<protein>
    <submittedName>
        <fullName evidence="2">Uncharacterized protein</fullName>
    </submittedName>
</protein>
<gene>
    <name evidence="2" type="ORF">ACJMK2_034249</name>
</gene>
<name>A0ABD3WV52_SINWO</name>
<dbReference type="InterPro" id="IPR001299">
    <property type="entry name" value="Ependymin"/>
</dbReference>
<dbReference type="PANTHER" id="PTHR10697">
    <property type="entry name" value="MAMMALIAN EPENDYMIN-RELATED PROTEIN 1"/>
    <property type="match status" value="1"/>
</dbReference>
<dbReference type="PANTHER" id="PTHR10697:SF13">
    <property type="entry name" value="RICIN B LECTIN DOMAIN-CONTAINING PROTEIN"/>
    <property type="match status" value="1"/>
</dbReference>
<proteinExistence type="predicted"/>
<dbReference type="EMBL" id="JBJQND010000005">
    <property type="protein sequence ID" value="KAL3876400.1"/>
    <property type="molecule type" value="Genomic_DNA"/>
</dbReference>
<feature type="signal peptide" evidence="1">
    <location>
        <begin position="1"/>
        <end position="16"/>
    </location>
</feature>
<feature type="chain" id="PRO_5044804120" evidence="1">
    <location>
        <begin position="17"/>
        <end position="211"/>
    </location>
</feature>
<keyword evidence="1" id="KW-0732">Signal</keyword>
<organism evidence="2 3">
    <name type="scientific">Sinanodonta woodiana</name>
    <name type="common">Chinese pond mussel</name>
    <name type="synonym">Anodonta woodiana</name>
    <dbReference type="NCBI Taxonomy" id="1069815"/>
    <lineage>
        <taxon>Eukaryota</taxon>
        <taxon>Metazoa</taxon>
        <taxon>Spiralia</taxon>
        <taxon>Lophotrochozoa</taxon>
        <taxon>Mollusca</taxon>
        <taxon>Bivalvia</taxon>
        <taxon>Autobranchia</taxon>
        <taxon>Heteroconchia</taxon>
        <taxon>Palaeoheterodonta</taxon>
        <taxon>Unionida</taxon>
        <taxon>Unionoidea</taxon>
        <taxon>Unionidae</taxon>
        <taxon>Unioninae</taxon>
        <taxon>Sinanodonta</taxon>
    </lineage>
</organism>
<accession>A0ABD3WV52</accession>
<evidence type="ECO:0000313" key="2">
    <source>
        <dbReference type="EMBL" id="KAL3876400.1"/>
    </source>
</evidence>
<evidence type="ECO:0000256" key="1">
    <source>
        <dbReference type="SAM" id="SignalP"/>
    </source>
</evidence>
<keyword evidence="3" id="KW-1185">Reference proteome</keyword>
<evidence type="ECO:0000313" key="3">
    <source>
        <dbReference type="Proteomes" id="UP001634394"/>
    </source>
</evidence>
<dbReference type="Pfam" id="PF00811">
    <property type="entry name" value="Ependymin"/>
    <property type="match status" value="1"/>
</dbReference>
<dbReference type="Proteomes" id="UP001634394">
    <property type="component" value="Unassembled WGS sequence"/>
</dbReference>
<reference evidence="2 3" key="1">
    <citation type="submission" date="2024-11" db="EMBL/GenBank/DDBJ databases">
        <title>Chromosome-level genome assembly of the freshwater bivalve Anodonta woodiana.</title>
        <authorList>
            <person name="Chen X."/>
        </authorList>
    </citation>
    <scope>NUCLEOTIDE SEQUENCE [LARGE SCALE GENOMIC DNA]</scope>
    <source>
        <strain evidence="2">MN2024</strain>
        <tissue evidence="2">Gills</tissue>
    </source>
</reference>
<sequence>MMRIVLAHVLVTMVMGEGCCPYDAWEGTLGLVTGTEQGGQSHLTLGALNLHVNSAKKIIVSEGEMDVDGYGFQLKAIQDYMKGTEYDIVNGKCTTKSIGPWKSRCIPDDAQIVQNTYIGAGSEKVAVKTYLYMEDGLQVYSTVTARDCVPIMSVQSGVTSKGVSTVTASEFSGITKGVKDPSIFNIPAICNPKNPLARYLDALRKRRSVDP</sequence>